<dbReference type="Pfam" id="PF00132">
    <property type="entry name" value="Hexapep"/>
    <property type="match status" value="1"/>
</dbReference>
<gene>
    <name evidence="2" type="ORF">JEU22_30795</name>
</gene>
<dbReference type="Proteomes" id="UP000637061">
    <property type="component" value="Unassembled WGS sequence"/>
</dbReference>
<organism evidence="2 3">
    <name type="scientific">Pseudomonas putida</name>
    <name type="common">Arthrobacter siderocapsulatus</name>
    <dbReference type="NCBI Taxonomy" id="303"/>
    <lineage>
        <taxon>Bacteria</taxon>
        <taxon>Pseudomonadati</taxon>
        <taxon>Pseudomonadota</taxon>
        <taxon>Gammaproteobacteria</taxon>
        <taxon>Pseudomonadales</taxon>
        <taxon>Pseudomonadaceae</taxon>
        <taxon>Pseudomonas</taxon>
    </lineage>
</organism>
<evidence type="ECO:0000313" key="2">
    <source>
        <dbReference type="EMBL" id="MBI6888310.1"/>
    </source>
</evidence>
<dbReference type="InterPro" id="IPR050179">
    <property type="entry name" value="Trans_hexapeptide_repeat"/>
</dbReference>
<comment type="similarity">
    <text evidence="1">Belongs to the transferase hexapeptide repeat family.</text>
</comment>
<dbReference type="SUPFAM" id="SSF51161">
    <property type="entry name" value="Trimeric LpxA-like enzymes"/>
    <property type="match status" value="1"/>
</dbReference>
<dbReference type="PANTHER" id="PTHR43300">
    <property type="entry name" value="ACETYLTRANSFERASE"/>
    <property type="match status" value="1"/>
</dbReference>
<reference evidence="2" key="1">
    <citation type="submission" date="2020-12" db="EMBL/GenBank/DDBJ databases">
        <title>Enhanced detection system for hospital associated transmission using whole genome sequencing surveillance.</title>
        <authorList>
            <person name="Harrison L.H."/>
            <person name="Van Tyne D."/>
            <person name="Marsh J.W."/>
            <person name="Griffith M.P."/>
            <person name="Snyder D.J."/>
            <person name="Cooper V.S."/>
            <person name="Mustapha M."/>
        </authorList>
    </citation>
    <scope>NUCLEOTIDE SEQUENCE</scope>
    <source>
        <strain evidence="2">PSB00042</strain>
    </source>
</reference>
<dbReference type="EMBL" id="JAEHTE010000076">
    <property type="protein sequence ID" value="MBI6888310.1"/>
    <property type="molecule type" value="Genomic_DNA"/>
</dbReference>
<evidence type="ECO:0008006" key="4">
    <source>
        <dbReference type="Google" id="ProtNLM"/>
    </source>
</evidence>
<dbReference type="Gene3D" id="2.160.10.10">
    <property type="entry name" value="Hexapeptide repeat proteins"/>
    <property type="match status" value="1"/>
</dbReference>
<proteinExistence type="inferred from homology"/>
<evidence type="ECO:0000256" key="1">
    <source>
        <dbReference type="ARBA" id="ARBA00007274"/>
    </source>
</evidence>
<dbReference type="RefSeq" id="WP_198748323.1">
    <property type="nucleotide sequence ID" value="NZ_JAEHTE010000076.1"/>
</dbReference>
<name>A0A8I1JQ76_PSEPU</name>
<evidence type="ECO:0000313" key="3">
    <source>
        <dbReference type="Proteomes" id="UP000637061"/>
    </source>
</evidence>
<accession>A0A8I1JQ76</accession>
<comment type="caution">
    <text evidence="2">The sequence shown here is derived from an EMBL/GenBank/DDBJ whole genome shotgun (WGS) entry which is preliminary data.</text>
</comment>
<dbReference type="InterPro" id="IPR001451">
    <property type="entry name" value="Hexapep"/>
</dbReference>
<dbReference type="InterPro" id="IPR011004">
    <property type="entry name" value="Trimer_LpxA-like_sf"/>
</dbReference>
<protein>
    <recommendedName>
        <fullName evidence="4">CatB-related O-acetyltransferase</fullName>
    </recommendedName>
</protein>
<dbReference type="AlphaFoldDB" id="A0A8I1JQ76"/>
<sequence length="431" mass="49261">MGLDVKFAESGIVGNPRTIKGDGFLEESAVINGNLNARFFVGAYSLIDSGSFVKNAFIGRFSTIEKGVQVGYNVIKEKNFSNHFFSRNLPFQGSDNYYKKIKTSRYYFEQNKYTFIGSDVLVGKGAVIQEGVVIGDGAIIHPNAYVTEDIPPYAIVSGAPARVLGYRFDAETVKKLISSEWWLHDISSLVSKYRSNAIDYHDNNDFIESLAVGGLPKLSKKIFYVNTDHGVFEENAARNMIVGPSHIERWYLFSQKGQVDKPEGYHLFPIPALSIFSAQLRSLVDWWTKWFDNVVLFVPDFRIGNVAVDLPIKDGRLVKPEAVSDDNSRKCYALALEALDYYVSTKNVRLWFWCLNGREEFNKKNGQYLNERGDYRHPIWNYQDLLEMYGERTIDIRQHFEGVLDFIVDGSIHPTNECYAKMAKIFERLNW</sequence>
<dbReference type="PANTHER" id="PTHR43300:SF11">
    <property type="entry name" value="ACETYLTRANSFERASE RV3034C-RELATED"/>
    <property type="match status" value="1"/>
</dbReference>